<dbReference type="InterPro" id="IPR008767">
    <property type="entry name" value="Phage_SPP1_head-tail_adaptor"/>
</dbReference>
<dbReference type="NCBIfam" id="TIGR01563">
    <property type="entry name" value="gp16_SPP1"/>
    <property type="match status" value="1"/>
</dbReference>
<gene>
    <name evidence="1" type="ORF">UFOVP463_10</name>
</gene>
<protein>
    <submittedName>
        <fullName evidence="1">Bacteriophage SPP1, head-tail adaptor</fullName>
    </submittedName>
</protein>
<dbReference type="Gene3D" id="2.40.10.270">
    <property type="entry name" value="Bacteriophage SPP1 head-tail adaptor protein"/>
    <property type="match status" value="1"/>
</dbReference>
<accession>A0A6J5MK84</accession>
<proteinExistence type="predicted"/>
<dbReference type="InterPro" id="IPR038666">
    <property type="entry name" value="SSP1_head-tail_sf"/>
</dbReference>
<sequence length="113" mass="13282">MRIGRNKTNYVDANSMNRLVGLYAPTRTSDGQGGFTTTFTLQETVWGDFRPQTQNRSLLELELSFTRYGRLYIRFGVTINDGYEIEVEGERYTIHSIKNVDDARRYYEIEIYF</sequence>
<evidence type="ECO:0000313" key="1">
    <source>
        <dbReference type="EMBL" id="CAB4143959.1"/>
    </source>
</evidence>
<dbReference type="EMBL" id="LR796433">
    <property type="protein sequence ID" value="CAB4143959.1"/>
    <property type="molecule type" value="Genomic_DNA"/>
</dbReference>
<reference evidence="1" key="1">
    <citation type="submission" date="2020-04" db="EMBL/GenBank/DDBJ databases">
        <authorList>
            <person name="Chiriac C."/>
            <person name="Salcher M."/>
            <person name="Ghai R."/>
            <person name="Kavagutti S V."/>
        </authorList>
    </citation>
    <scope>NUCLEOTIDE SEQUENCE</scope>
</reference>
<dbReference type="Pfam" id="PF05521">
    <property type="entry name" value="Phage_HCP"/>
    <property type="match status" value="1"/>
</dbReference>
<name>A0A6J5MK84_9CAUD</name>
<organism evidence="1">
    <name type="scientific">uncultured Caudovirales phage</name>
    <dbReference type="NCBI Taxonomy" id="2100421"/>
    <lineage>
        <taxon>Viruses</taxon>
        <taxon>Duplodnaviria</taxon>
        <taxon>Heunggongvirae</taxon>
        <taxon>Uroviricota</taxon>
        <taxon>Caudoviricetes</taxon>
        <taxon>Peduoviridae</taxon>
        <taxon>Maltschvirus</taxon>
        <taxon>Maltschvirus maltsch</taxon>
    </lineage>
</organism>